<organism evidence="1 2">
    <name type="scientific">Flavobacterium branchiophilum</name>
    <dbReference type="NCBI Taxonomy" id="55197"/>
    <lineage>
        <taxon>Bacteria</taxon>
        <taxon>Pseudomonadati</taxon>
        <taxon>Bacteroidota</taxon>
        <taxon>Flavobacteriia</taxon>
        <taxon>Flavobacteriales</taxon>
        <taxon>Flavobacteriaceae</taxon>
        <taxon>Flavobacterium</taxon>
    </lineage>
</organism>
<proteinExistence type="predicted"/>
<sequence length="328" mass="37449">MLRLTSEIIIEGLQTWKFDALNSCNIVEDTSTLTDTCELLLPKRTDWQGVKPFETPIKRGDKITVKLGYNGNNKTRFVGYIRTVDAKKPIKIMCEDGMFLLKTVVVKKKGYAKVTLIQLITDLLAGTGIQFQLIDDDIVLGPYRITKNTVAEELNEIKREFGLRAYFRNNEGVSKLYVGFTYPLDSRRHEDFIYGQNLISEDFVYRIAEDVKIKVKAISVDAKNKRIEVETGDKDGELYTVYKYNVGAAELKRFAESELIRFKTTGFKGSFETFGEPFVNKCDIAHIEASDNNQGDFLIKKLEVNFGMNGYRQKIEIGQPLNLKYYGS</sequence>
<accession>A0A2H3KE84</accession>
<protein>
    <recommendedName>
        <fullName evidence="3">Phage protein D</fullName>
    </recommendedName>
</protein>
<evidence type="ECO:0008006" key="3">
    <source>
        <dbReference type="Google" id="ProtNLM"/>
    </source>
</evidence>
<dbReference type="Proteomes" id="UP000220828">
    <property type="component" value="Unassembled WGS sequence"/>
</dbReference>
<gene>
    <name evidence="1" type="ORF">B0A77_02355</name>
</gene>
<dbReference type="SUPFAM" id="SSF69279">
    <property type="entry name" value="Phage tail proteins"/>
    <property type="match status" value="1"/>
</dbReference>
<comment type="caution">
    <text evidence="1">The sequence shown here is derived from an EMBL/GenBank/DDBJ whole genome shotgun (WGS) entry which is preliminary data.</text>
</comment>
<evidence type="ECO:0000313" key="1">
    <source>
        <dbReference type="EMBL" id="PDS26477.1"/>
    </source>
</evidence>
<dbReference type="AlphaFoldDB" id="A0A2H3KE84"/>
<dbReference type="OrthoDB" id="1065075at2"/>
<name>A0A2H3KE84_9FLAO</name>
<evidence type="ECO:0000313" key="2">
    <source>
        <dbReference type="Proteomes" id="UP000220828"/>
    </source>
</evidence>
<reference evidence="1 2" key="1">
    <citation type="submission" date="2017-09" db="EMBL/GenBank/DDBJ databases">
        <title>Whole genomes of Flavobacteriaceae.</title>
        <authorList>
            <person name="Stine C."/>
            <person name="Li C."/>
            <person name="Tadesse D."/>
        </authorList>
    </citation>
    <scope>NUCLEOTIDE SEQUENCE [LARGE SCALE GENOMIC DNA]</scope>
    <source>
        <strain evidence="1 2">ATCC 35036</strain>
    </source>
</reference>
<dbReference type="RefSeq" id="WP_097553422.1">
    <property type="nucleotide sequence ID" value="NZ_PCMW01000014.1"/>
</dbReference>
<dbReference type="EMBL" id="PCMW01000014">
    <property type="protein sequence ID" value="PDS26477.1"/>
    <property type="molecule type" value="Genomic_DNA"/>
</dbReference>